<sequence length="64" mass="7020">MGRPSHMVKLDAKPLNIAGFFVCSVSNEEQRRIVLRAGLQLQPSASVSLCTRDAPLVQLITSLR</sequence>
<protein>
    <submittedName>
        <fullName evidence="1">Uncharacterized protein</fullName>
    </submittedName>
</protein>
<keyword evidence="2" id="KW-1185">Reference proteome</keyword>
<evidence type="ECO:0000313" key="1">
    <source>
        <dbReference type="EMBL" id="KAK1849449.1"/>
    </source>
</evidence>
<dbReference type="EMBL" id="JAQOWY010000143">
    <property type="protein sequence ID" value="KAK1849449.1"/>
    <property type="molecule type" value="Genomic_DNA"/>
</dbReference>
<name>A0AAD9EFH9_9PEZI</name>
<proteinExistence type="predicted"/>
<organism evidence="1 2">
    <name type="scientific">Colletotrichum chrysophilum</name>
    <dbReference type="NCBI Taxonomy" id="1836956"/>
    <lineage>
        <taxon>Eukaryota</taxon>
        <taxon>Fungi</taxon>
        <taxon>Dikarya</taxon>
        <taxon>Ascomycota</taxon>
        <taxon>Pezizomycotina</taxon>
        <taxon>Sordariomycetes</taxon>
        <taxon>Hypocreomycetidae</taxon>
        <taxon>Glomerellales</taxon>
        <taxon>Glomerellaceae</taxon>
        <taxon>Colletotrichum</taxon>
        <taxon>Colletotrichum gloeosporioides species complex</taxon>
    </lineage>
</organism>
<reference evidence="1" key="1">
    <citation type="submission" date="2023-01" db="EMBL/GenBank/DDBJ databases">
        <title>Colletotrichum chrysophilum M932 genome sequence.</title>
        <authorList>
            <person name="Baroncelli R."/>
        </authorList>
    </citation>
    <scope>NUCLEOTIDE SEQUENCE</scope>
    <source>
        <strain evidence="1">M932</strain>
    </source>
</reference>
<accession>A0AAD9EFH9</accession>
<evidence type="ECO:0000313" key="2">
    <source>
        <dbReference type="Proteomes" id="UP001243330"/>
    </source>
</evidence>
<gene>
    <name evidence="1" type="ORF">CCHR01_07894</name>
</gene>
<dbReference type="AlphaFoldDB" id="A0AAD9EFH9"/>
<dbReference type="Proteomes" id="UP001243330">
    <property type="component" value="Unassembled WGS sequence"/>
</dbReference>
<comment type="caution">
    <text evidence="1">The sequence shown here is derived from an EMBL/GenBank/DDBJ whole genome shotgun (WGS) entry which is preliminary data.</text>
</comment>